<evidence type="ECO:0000256" key="11">
    <source>
        <dbReference type="ARBA" id="ARBA00022840"/>
    </source>
</evidence>
<dbReference type="EC" id="2.7.1.33" evidence="5 14"/>
<dbReference type="InterPro" id="IPR004566">
    <property type="entry name" value="PanK"/>
</dbReference>
<dbReference type="EMBL" id="CP014332">
    <property type="protein sequence ID" value="APS41558.1"/>
    <property type="molecule type" value="Genomic_DNA"/>
</dbReference>
<dbReference type="PANTHER" id="PTHR10285">
    <property type="entry name" value="URIDINE KINASE"/>
    <property type="match status" value="1"/>
</dbReference>
<evidence type="ECO:0000256" key="10">
    <source>
        <dbReference type="ARBA" id="ARBA00022777"/>
    </source>
</evidence>
<comment type="pathway">
    <text evidence="3 14 15">Cofactor biosynthesis; coenzyme A biosynthesis; CoA from (R)-pantothenate: step 1/5.</text>
</comment>
<evidence type="ECO:0000256" key="3">
    <source>
        <dbReference type="ARBA" id="ARBA00005225"/>
    </source>
</evidence>
<gene>
    <name evidence="14" type="primary">coaA</name>
    <name evidence="17" type="ORF">FOL01_0699</name>
</gene>
<dbReference type="HAMAP" id="MF_00215">
    <property type="entry name" value="Pantothen_kinase_1"/>
    <property type="match status" value="1"/>
</dbReference>
<evidence type="ECO:0000313" key="17">
    <source>
        <dbReference type="EMBL" id="APS41558.1"/>
    </source>
</evidence>
<dbReference type="GO" id="GO:0015937">
    <property type="term" value="P:coenzyme A biosynthetic process"/>
    <property type="evidence" value="ECO:0007669"/>
    <property type="project" value="UniProtKB-UniRule"/>
</dbReference>
<dbReference type="Gene3D" id="3.40.50.300">
    <property type="entry name" value="P-loop containing nucleotide triphosphate hydrolases"/>
    <property type="match status" value="1"/>
</dbReference>
<dbReference type="RefSeq" id="WP_075269402.1">
    <property type="nucleotide sequence ID" value="NZ_CP014332.1"/>
</dbReference>
<keyword evidence="9 14" id="KW-0547">Nucleotide-binding</keyword>
<comment type="subcellular location">
    <subcellularLocation>
        <location evidence="2 14 15">Cytoplasm</location>
    </subcellularLocation>
</comment>
<evidence type="ECO:0000256" key="14">
    <source>
        <dbReference type="HAMAP-Rule" id="MF_00215"/>
    </source>
</evidence>
<dbReference type="GO" id="GO:0005524">
    <property type="term" value="F:ATP binding"/>
    <property type="evidence" value="ECO:0007669"/>
    <property type="project" value="UniProtKB-UniRule"/>
</dbReference>
<dbReference type="NCBIfam" id="TIGR00554">
    <property type="entry name" value="panK_bact"/>
    <property type="match status" value="1"/>
</dbReference>
<dbReference type="GO" id="GO:0004594">
    <property type="term" value="F:pantothenate kinase activity"/>
    <property type="evidence" value="ECO:0007669"/>
    <property type="project" value="UniProtKB-UniRule"/>
</dbReference>
<evidence type="ECO:0000259" key="16">
    <source>
        <dbReference type="Pfam" id="PF00485"/>
    </source>
</evidence>
<comment type="catalytic activity">
    <reaction evidence="1 14 15">
        <text>(R)-pantothenate + ATP = (R)-4'-phosphopantothenate + ADP + H(+)</text>
        <dbReference type="Rhea" id="RHEA:16373"/>
        <dbReference type="ChEBI" id="CHEBI:10986"/>
        <dbReference type="ChEBI" id="CHEBI:15378"/>
        <dbReference type="ChEBI" id="CHEBI:29032"/>
        <dbReference type="ChEBI" id="CHEBI:30616"/>
        <dbReference type="ChEBI" id="CHEBI:456216"/>
        <dbReference type="EC" id="2.7.1.33"/>
    </reaction>
</comment>
<dbReference type="Proteomes" id="UP000185473">
    <property type="component" value="Chromosome"/>
</dbReference>
<organism evidence="17 18">
    <name type="scientific">Weissella jogaejeotgali</name>
    <dbReference type="NCBI Taxonomy" id="1631871"/>
    <lineage>
        <taxon>Bacteria</taxon>
        <taxon>Bacillati</taxon>
        <taxon>Bacillota</taxon>
        <taxon>Bacilli</taxon>
        <taxon>Lactobacillales</taxon>
        <taxon>Lactobacillaceae</taxon>
        <taxon>Weissella</taxon>
    </lineage>
</organism>
<keyword evidence="8 14" id="KW-0808">Transferase</keyword>
<dbReference type="SUPFAM" id="SSF52540">
    <property type="entry name" value="P-loop containing nucleoside triphosphate hydrolases"/>
    <property type="match status" value="1"/>
</dbReference>
<proteinExistence type="inferred from homology"/>
<dbReference type="OrthoDB" id="1550976at2"/>
<comment type="similarity">
    <text evidence="4 14 15">Belongs to the prokaryotic pantothenate kinase family.</text>
</comment>
<evidence type="ECO:0000256" key="4">
    <source>
        <dbReference type="ARBA" id="ARBA00006087"/>
    </source>
</evidence>
<evidence type="ECO:0000256" key="5">
    <source>
        <dbReference type="ARBA" id="ARBA00012102"/>
    </source>
</evidence>
<feature type="binding site" evidence="14">
    <location>
        <begin position="95"/>
        <end position="102"/>
    </location>
    <ligand>
        <name>ATP</name>
        <dbReference type="ChEBI" id="CHEBI:30616"/>
    </ligand>
</feature>
<dbReference type="STRING" id="1631871.FOL01_0699"/>
<dbReference type="InterPro" id="IPR006083">
    <property type="entry name" value="PRK/URK"/>
</dbReference>
<evidence type="ECO:0000256" key="8">
    <source>
        <dbReference type="ARBA" id="ARBA00022679"/>
    </source>
</evidence>
<evidence type="ECO:0000313" key="18">
    <source>
        <dbReference type="Proteomes" id="UP000185473"/>
    </source>
</evidence>
<evidence type="ECO:0000256" key="7">
    <source>
        <dbReference type="ARBA" id="ARBA00022490"/>
    </source>
</evidence>
<keyword evidence="11 14" id="KW-0067">ATP-binding</keyword>
<reference evidence="17 18" key="1">
    <citation type="submission" date="2016-02" db="EMBL/GenBank/DDBJ databases">
        <title>Complete Genome Sequence of Weissella jogaejeotgali FOL01.</title>
        <authorList>
            <person name="Lee J.-H."/>
            <person name="Ku H.-J."/>
        </authorList>
    </citation>
    <scope>NUCLEOTIDE SEQUENCE [LARGE SCALE GENOMIC DNA]</scope>
    <source>
        <strain evidence="17 18">FOL01</strain>
    </source>
</reference>
<keyword evidence="12 14" id="KW-0173">Coenzyme A biosynthesis</keyword>
<evidence type="ECO:0000256" key="6">
    <source>
        <dbReference type="ARBA" id="ARBA00015080"/>
    </source>
</evidence>
<dbReference type="InterPro" id="IPR027417">
    <property type="entry name" value="P-loop_NTPase"/>
</dbReference>
<evidence type="ECO:0000256" key="15">
    <source>
        <dbReference type="RuleBase" id="RU003530"/>
    </source>
</evidence>
<evidence type="ECO:0000256" key="12">
    <source>
        <dbReference type="ARBA" id="ARBA00022993"/>
    </source>
</evidence>
<dbReference type="GO" id="GO:0005737">
    <property type="term" value="C:cytoplasm"/>
    <property type="evidence" value="ECO:0007669"/>
    <property type="project" value="UniProtKB-SubCell"/>
</dbReference>
<dbReference type="AlphaFoldDB" id="A0A1L6RAN8"/>
<dbReference type="KEGG" id="wjo:FOL01_0699"/>
<keyword evidence="18" id="KW-1185">Reference proteome</keyword>
<sequence>MATAPLNFAVFNRENWQKLANQYVVPEKIDMTPQTLQNIKAYNDRIVMADVFNIYGPLVTYIKLRYDQYRHDIAERADFLGQSASRGPFIIGIAGSVAVGKSTTARLLQYMLQSAFPEKEIALTTTDGFLYSNEKLRATGIFDRKGFPESYDMAELLAFMNALKEGKRTVHSPKYSHDMSDVLVGEYDEFDNPDIFIIEGINTLQSGANTPVYVSDFFDFSIYVDAQTDLIEQWYIERFKALLSAAKDNPSDNEFFAKYTKMPTEQAVASALDVWRQVNLPNLNEYILPTRERADLVLHKQANHEIDTIWLRKF</sequence>
<keyword evidence="7 14" id="KW-0963">Cytoplasm</keyword>
<name>A0A1L6RAN8_9LACO</name>
<feature type="domain" description="Phosphoribulokinase/uridine kinase" evidence="16">
    <location>
        <begin position="90"/>
        <end position="238"/>
    </location>
</feature>
<dbReference type="Pfam" id="PF00485">
    <property type="entry name" value="PRK"/>
    <property type="match status" value="1"/>
</dbReference>
<dbReference type="UniPathway" id="UPA00241">
    <property type="reaction ID" value="UER00352"/>
</dbReference>
<keyword evidence="10 14" id="KW-0418">Kinase</keyword>
<dbReference type="CDD" id="cd02025">
    <property type="entry name" value="PanK"/>
    <property type="match status" value="1"/>
</dbReference>
<accession>A0A1L6RAN8</accession>
<protein>
    <recommendedName>
        <fullName evidence="6 14">Pantothenate kinase</fullName>
        <ecNumber evidence="5 14">2.7.1.33</ecNumber>
    </recommendedName>
    <alternativeName>
        <fullName evidence="13 14">Pantothenic acid kinase</fullName>
    </alternativeName>
</protein>
<evidence type="ECO:0000256" key="9">
    <source>
        <dbReference type="ARBA" id="ARBA00022741"/>
    </source>
</evidence>
<evidence type="ECO:0000256" key="2">
    <source>
        <dbReference type="ARBA" id="ARBA00004496"/>
    </source>
</evidence>
<dbReference type="PIRSF" id="PIRSF000545">
    <property type="entry name" value="Pantothenate_kin"/>
    <property type="match status" value="1"/>
</dbReference>
<evidence type="ECO:0000256" key="13">
    <source>
        <dbReference type="ARBA" id="ARBA00032866"/>
    </source>
</evidence>
<evidence type="ECO:0000256" key="1">
    <source>
        <dbReference type="ARBA" id="ARBA00001206"/>
    </source>
</evidence>